<feature type="compositionally biased region" description="Polar residues" evidence="1">
    <location>
        <begin position="379"/>
        <end position="397"/>
    </location>
</feature>
<reference evidence="2" key="1">
    <citation type="submission" date="2020-05" db="EMBL/GenBank/DDBJ databases">
        <title>Evolutionary and genomic comparisons of hybrid uninucleate and nonhybrid Rhizoctonia fungi.</title>
        <authorList>
            <person name="Li C."/>
            <person name="Chen X."/>
        </authorList>
    </citation>
    <scope>NUCLEOTIDE SEQUENCE</scope>
    <source>
        <strain evidence="2">AG-1 IA</strain>
    </source>
</reference>
<dbReference type="GeneID" id="67024393"/>
<gene>
    <name evidence="2" type="ORF">RhiXN_02111</name>
</gene>
<dbReference type="Proteomes" id="UP000650533">
    <property type="component" value="Chromosome 16"/>
</dbReference>
<dbReference type="AlphaFoldDB" id="A0A8H8PCE1"/>
<protein>
    <submittedName>
        <fullName evidence="2">Uncharacterized protein</fullName>
    </submittedName>
</protein>
<dbReference type="RefSeq" id="XP_043187753.1">
    <property type="nucleotide sequence ID" value="XM_043321930.1"/>
</dbReference>
<evidence type="ECO:0000256" key="1">
    <source>
        <dbReference type="SAM" id="MobiDB-lite"/>
    </source>
</evidence>
<feature type="compositionally biased region" description="Polar residues" evidence="1">
    <location>
        <begin position="436"/>
        <end position="467"/>
    </location>
</feature>
<evidence type="ECO:0000313" key="2">
    <source>
        <dbReference type="EMBL" id="QRW27516.1"/>
    </source>
</evidence>
<accession>A0A8H8PCE1</accession>
<organism evidence="2 3">
    <name type="scientific">Rhizoctonia solani</name>
    <dbReference type="NCBI Taxonomy" id="456999"/>
    <lineage>
        <taxon>Eukaryota</taxon>
        <taxon>Fungi</taxon>
        <taxon>Dikarya</taxon>
        <taxon>Basidiomycota</taxon>
        <taxon>Agaricomycotina</taxon>
        <taxon>Agaricomycetes</taxon>
        <taxon>Cantharellales</taxon>
        <taxon>Ceratobasidiaceae</taxon>
        <taxon>Rhizoctonia</taxon>
    </lineage>
</organism>
<dbReference type="EMBL" id="CP059673">
    <property type="protein sequence ID" value="QRW27516.1"/>
    <property type="molecule type" value="Genomic_DNA"/>
</dbReference>
<feature type="region of interest" description="Disordered" evidence="1">
    <location>
        <begin position="378"/>
        <end position="467"/>
    </location>
</feature>
<dbReference type="KEGG" id="rsx:RhiXN_02111"/>
<proteinExistence type="predicted"/>
<sequence>MALRATSILFQCGTRGMATKVSKHPSNFKPQSLPALELASLPPAESIRSLQRLRAKRGTIRPILNYEPIKRGARVDPVHPAATWDEKSLPYSSHEYFNIRAYPNAMLKRLGVVIQPTGGLKPLPPPQRDFPIFKRKKRIKFARTYIMPIKSTHKSGVVRVRLKRKLNEAVQLVSTRGADVDHQTGKIIFKNSEDLESKWLLRDWYYVFYPRIPIYHAPWTSVIKAVRNSLLVILKKGREMDMQWNLEIADREAKAMARLSRREMRRIRMWRRQDHEAALRGRLSEDVGIRWKLKGMGAKKQSVKVGGIRGLNRGAKVLRSPSRTAFQHGNGSDASPKFAAPIMAPITLNSKNSSKLTAASQSPYTALTRPKVEIAQAAEAQTRQTPRILGSTRSSRPTPKLSKPGIKRPDETSGPILMKPPSESLVGNLRRKPQSKHTSGSALKSQNGAQSSGKGDLHVSSNSKSRP</sequence>
<evidence type="ECO:0000313" key="3">
    <source>
        <dbReference type="Proteomes" id="UP000650533"/>
    </source>
</evidence>
<name>A0A8H8PCE1_9AGAM</name>